<comment type="similarity">
    <text evidence="1">Belongs to the GST superfamily.</text>
</comment>
<accession>A0A2V3VCA6</accession>
<dbReference type="InterPro" id="IPR036249">
    <property type="entry name" value="Thioredoxin-like_sf"/>
</dbReference>
<dbReference type="CDD" id="cd10291">
    <property type="entry name" value="GST_C_YfcG_like"/>
    <property type="match status" value="1"/>
</dbReference>
<dbReference type="SFLD" id="SFLDG00358">
    <property type="entry name" value="Main_(cytGST)"/>
    <property type="match status" value="1"/>
</dbReference>
<evidence type="ECO:0000259" key="3">
    <source>
        <dbReference type="PROSITE" id="PS50405"/>
    </source>
</evidence>
<evidence type="ECO:0000259" key="2">
    <source>
        <dbReference type="PROSITE" id="PS50404"/>
    </source>
</evidence>
<comment type="caution">
    <text evidence="4">The sequence shown here is derived from an EMBL/GenBank/DDBJ whole genome shotgun (WGS) entry which is preliminary data.</text>
</comment>
<dbReference type="Gene3D" id="1.20.1050.10">
    <property type="match status" value="1"/>
</dbReference>
<dbReference type="SFLD" id="SFLDG01151">
    <property type="entry name" value="Main.2:_Nu-like"/>
    <property type="match status" value="1"/>
</dbReference>
<evidence type="ECO:0000313" key="4">
    <source>
        <dbReference type="EMBL" id="PXW78481.1"/>
    </source>
</evidence>
<feature type="domain" description="GST C-terminal" evidence="3">
    <location>
        <begin position="90"/>
        <end position="215"/>
    </location>
</feature>
<proteinExistence type="inferred from homology"/>
<dbReference type="SUPFAM" id="SSF52833">
    <property type="entry name" value="Thioredoxin-like"/>
    <property type="match status" value="1"/>
</dbReference>
<dbReference type="InterPro" id="IPR004046">
    <property type="entry name" value="GST_C"/>
</dbReference>
<evidence type="ECO:0000256" key="1">
    <source>
        <dbReference type="RuleBase" id="RU003494"/>
    </source>
</evidence>
<dbReference type="PROSITE" id="PS50405">
    <property type="entry name" value="GST_CTER"/>
    <property type="match status" value="1"/>
</dbReference>
<dbReference type="SFLD" id="SFLDS00019">
    <property type="entry name" value="Glutathione_Transferase_(cytos"/>
    <property type="match status" value="1"/>
</dbReference>
<protein>
    <submittedName>
        <fullName evidence="4">GST-like protein</fullName>
    </submittedName>
</protein>
<sequence>MIDLYFAPTPNGWKISIMLEECGLPYTVRPVNIGAGEQFAPEFLKISPNNRIPAIVDHAPTDGGEPVSVFETGAILLYLAEKSGQFMPSDLRGRYSVMQWLMWQMGGLGPMLGQNGHFKLYAPEKLPYAIDRYERETARLYGVLDRRLGEADYVAGAEYTIADMAIFPWIMTHKRQEITLDDYPNIKRWYALCRARPALQAGLAVMKNAINRNPQADEKVRETLFGIKS</sequence>
<dbReference type="RefSeq" id="WP_110297575.1">
    <property type="nucleotide sequence ID" value="NZ_QJJM01000002.1"/>
</dbReference>
<dbReference type="FunFam" id="3.40.30.10:FF:000046">
    <property type="entry name" value="GSH-dependent disulfide bond oxidoreductase"/>
    <property type="match status" value="1"/>
</dbReference>
<dbReference type="InterPro" id="IPR040079">
    <property type="entry name" value="Glutathione_S-Trfase"/>
</dbReference>
<name>A0A2V3VCA6_9SPHN</name>
<dbReference type="PANTHER" id="PTHR44051:SF19">
    <property type="entry name" value="DISULFIDE-BOND OXIDOREDUCTASE YFCG"/>
    <property type="match status" value="1"/>
</dbReference>
<organism evidence="4 5">
    <name type="scientific">Blastomonas natatoria</name>
    <dbReference type="NCBI Taxonomy" id="34015"/>
    <lineage>
        <taxon>Bacteria</taxon>
        <taxon>Pseudomonadati</taxon>
        <taxon>Pseudomonadota</taxon>
        <taxon>Alphaproteobacteria</taxon>
        <taxon>Sphingomonadales</taxon>
        <taxon>Sphingomonadaceae</taxon>
        <taxon>Blastomonas</taxon>
    </lineage>
</organism>
<dbReference type="InterPro" id="IPR004045">
    <property type="entry name" value="Glutathione_S-Trfase_N"/>
</dbReference>
<dbReference type="InterPro" id="IPR010987">
    <property type="entry name" value="Glutathione-S-Trfase_C-like"/>
</dbReference>
<keyword evidence="5" id="KW-1185">Reference proteome</keyword>
<dbReference type="Pfam" id="PF00043">
    <property type="entry name" value="GST_C"/>
    <property type="match status" value="1"/>
</dbReference>
<dbReference type="Gene3D" id="3.40.30.10">
    <property type="entry name" value="Glutaredoxin"/>
    <property type="match status" value="1"/>
</dbReference>
<dbReference type="Pfam" id="PF02798">
    <property type="entry name" value="GST_N"/>
    <property type="match status" value="1"/>
</dbReference>
<dbReference type="Proteomes" id="UP000248014">
    <property type="component" value="Unassembled WGS sequence"/>
</dbReference>
<evidence type="ECO:0000313" key="5">
    <source>
        <dbReference type="Proteomes" id="UP000248014"/>
    </source>
</evidence>
<dbReference type="EMBL" id="QJJM01000002">
    <property type="protein sequence ID" value="PXW78481.1"/>
    <property type="molecule type" value="Genomic_DNA"/>
</dbReference>
<dbReference type="CDD" id="cd03048">
    <property type="entry name" value="GST_N_Ure2p_like"/>
    <property type="match status" value="1"/>
</dbReference>
<dbReference type="PROSITE" id="PS50404">
    <property type="entry name" value="GST_NTER"/>
    <property type="match status" value="1"/>
</dbReference>
<reference evidence="4 5" key="1">
    <citation type="submission" date="2018-05" db="EMBL/GenBank/DDBJ databases">
        <title>Genomic Encyclopedia of Type Strains, Phase IV (KMG-IV): sequencing the most valuable type-strain genomes for metagenomic binning, comparative biology and taxonomic classification.</title>
        <authorList>
            <person name="Goeker M."/>
        </authorList>
    </citation>
    <scope>NUCLEOTIDE SEQUENCE [LARGE SCALE GENOMIC DNA]</scope>
    <source>
        <strain evidence="4 5">DSM 3183</strain>
    </source>
</reference>
<dbReference type="AlphaFoldDB" id="A0A2V3VCA6"/>
<dbReference type="SUPFAM" id="SSF47616">
    <property type="entry name" value="GST C-terminal domain-like"/>
    <property type="match status" value="1"/>
</dbReference>
<dbReference type="OrthoDB" id="9803562at2"/>
<feature type="domain" description="GST N-terminal" evidence="2">
    <location>
        <begin position="1"/>
        <end position="87"/>
    </location>
</feature>
<dbReference type="InterPro" id="IPR036282">
    <property type="entry name" value="Glutathione-S-Trfase_C_sf"/>
</dbReference>
<dbReference type="PANTHER" id="PTHR44051">
    <property type="entry name" value="GLUTATHIONE S-TRANSFERASE-RELATED"/>
    <property type="match status" value="1"/>
</dbReference>
<gene>
    <name evidence="4" type="ORF">C7451_102152</name>
</gene>